<evidence type="ECO:0000313" key="4">
    <source>
        <dbReference type="EMBL" id="MCV7227999.1"/>
    </source>
</evidence>
<dbReference type="Gene3D" id="1.10.4190.10">
    <property type="entry name" value="Urease accessory protein UreF"/>
    <property type="match status" value="1"/>
</dbReference>
<evidence type="ECO:0000256" key="3">
    <source>
        <dbReference type="HAMAP-Rule" id="MF_01385"/>
    </source>
</evidence>
<proteinExistence type="inferred from homology"/>
<dbReference type="Proteomes" id="UP001526201">
    <property type="component" value="Unassembled WGS sequence"/>
</dbReference>
<keyword evidence="1 3" id="KW-0996">Nickel insertion</keyword>
<name>A0ABT3CES9_9MYCO</name>
<dbReference type="EMBL" id="JACKTY010000031">
    <property type="protein sequence ID" value="MCV7227999.1"/>
    <property type="molecule type" value="Genomic_DNA"/>
</dbReference>
<organism evidence="4 5">
    <name type="scientific">Mycolicibacterium komossense</name>
    <dbReference type="NCBI Taxonomy" id="1779"/>
    <lineage>
        <taxon>Bacteria</taxon>
        <taxon>Bacillati</taxon>
        <taxon>Actinomycetota</taxon>
        <taxon>Actinomycetes</taxon>
        <taxon>Mycobacteriales</taxon>
        <taxon>Mycobacteriaceae</taxon>
        <taxon>Mycolicibacterium</taxon>
    </lineage>
</organism>
<dbReference type="HAMAP" id="MF_01385">
    <property type="entry name" value="UreF"/>
    <property type="match status" value="1"/>
</dbReference>
<keyword evidence="2 3" id="KW-0143">Chaperone</keyword>
<evidence type="ECO:0000313" key="5">
    <source>
        <dbReference type="Proteomes" id="UP001526201"/>
    </source>
</evidence>
<protein>
    <recommendedName>
        <fullName evidence="3">Urease accessory protein UreF</fullName>
    </recommendedName>
</protein>
<dbReference type="PANTHER" id="PTHR33620:SF1">
    <property type="entry name" value="UREASE ACCESSORY PROTEIN F"/>
    <property type="match status" value="1"/>
</dbReference>
<comment type="subunit">
    <text evidence="3">UreD, UreF and UreG form a complex that acts as a GTP-hydrolysis-dependent molecular chaperone, activating the urease apoprotein by helping to assemble the nickel containing metallocenter of UreC. The UreE protein probably delivers the nickel.</text>
</comment>
<dbReference type="PANTHER" id="PTHR33620">
    <property type="entry name" value="UREASE ACCESSORY PROTEIN F"/>
    <property type="match status" value="1"/>
</dbReference>
<keyword evidence="3" id="KW-0963">Cytoplasm</keyword>
<dbReference type="InterPro" id="IPR002639">
    <property type="entry name" value="UreF"/>
</dbReference>
<evidence type="ECO:0000256" key="2">
    <source>
        <dbReference type="ARBA" id="ARBA00023186"/>
    </source>
</evidence>
<comment type="caution">
    <text evidence="4">The sequence shown here is derived from an EMBL/GenBank/DDBJ whole genome shotgun (WGS) entry which is preliminary data.</text>
</comment>
<keyword evidence="5" id="KW-1185">Reference proteome</keyword>
<reference evidence="4 5" key="1">
    <citation type="journal article" date="2022" name="BMC Genomics">
        <title>Comparative genome analysis of mycobacteria focusing on tRNA and non-coding RNA.</title>
        <authorList>
            <person name="Behra P.R.K."/>
            <person name="Pettersson B.M.F."/>
            <person name="Ramesh M."/>
            <person name="Das S."/>
            <person name="Dasgupta S."/>
            <person name="Kirsebom L.A."/>
        </authorList>
    </citation>
    <scope>NUCLEOTIDE SEQUENCE [LARGE SCALE GENOMIC DNA]</scope>
    <source>
        <strain evidence="4 5">DSM 44078</strain>
    </source>
</reference>
<comment type="function">
    <text evidence="3">Required for maturation of urease via the functional incorporation of the urease nickel metallocenter.</text>
</comment>
<dbReference type="InterPro" id="IPR038277">
    <property type="entry name" value="UreF_sf"/>
</dbReference>
<evidence type="ECO:0000256" key="1">
    <source>
        <dbReference type="ARBA" id="ARBA00022988"/>
    </source>
</evidence>
<dbReference type="PIRSF" id="PIRSF009467">
    <property type="entry name" value="Ureas_acces_UreF"/>
    <property type="match status" value="1"/>
</dbReference>
<sequence>MRAMQFADSMLPVGAFSFSNGLETAVAEGFITDARSLGEFVEVSVRQAARCDGIALLHAHRGARAGDLDRVVAADHAVWERKINEEARTMTSRMGRKLAELTTRVVPDSTLIQCWLERLTSGQTPGTFPVGLAVVFAELGSPETDAFGVHQYGVASTLLGAALRIARVDHVQTQEILFAVNGTAEKDYDAICGLGIDDMTSFVPMMDIFASIHVRSHIRMFMN</sequence>
<dbReference type="Pfam" id="PF01730">
    <property type="entry name" value="UreF"/>
    <property type="match status" value="1"/>
</dbReference>
<gene>
    <name evidence="3" type="primary">ureF</name>
    <name evidence="4" type="ORF">H7J73_18455</name>
</gene>
<comment type="similarity">
    <text evidence="3">Belongs to the UreF family.</text>
</comment>
<accession>A0ABT3CES9</accession>
<comment type="subcellular location">
    <subcellularLocation>
        <location evidence="3">Cytoplasm</location>
    </subcellularLocation>
</comment>